<evidence type="ECO:0000256" key="1">
    <source>
        <dbReference type="SAM" id="SignalP"/>
    </source>
</evidence>
<keyword evidence="1" id="KW-0732">Signal</keyword>
<keyword evidence="2" id="KW-1185">Reference proteome</keyword>
<name>A0A0R3RP21_9BILA</name>
<dbReference type="Proteomes" id="UP000050640">
    <property type="component" value="Unplaced"/>
</dbReference>
<sequence>MKMNGNCAKVLLLLILFAMTFLSLESKCGLWLINNFPPFVPKSDVAAREEYCDIDEERKMLVLLISPNDLDYVLRQWARKYNVLDQYEKYYGQIMKYDMMFYKILDNKIMNANVSEEIKNALFSMSILGSNKNFTPRRLSELTIQTLCLLPEAKRLESIELWLKLTAETKKKLEFISESGNITFETLDYINNALKFYGNLTDDIIYGYCYGNDELDPQDTNYNHTTMEDSVEDE</sequence>
<dbReference type="WBParaSite" id="EEL_0000323201-mRNA-1">
    <property type="protein sequence ID" value="EEL_0000323201-mRNA-1"/>
    <property type="gene ID" value="EEL_0000323201"/>
</dbReference>
<evidence type="ECO:0000313" key="2">
    <source>
        <dbReference type="Proteomes" id="UP000050640"/>
    </source>
</evidence>
<proteinExistence type="predicted"/>
<feature type="chain" id="PRO_5006447693" evidence="1">
    <location>
        <begin position="27"/>
        <end position="234"/>
    </location>
</feature>
<organism evidence="2 3">
    <name type="scientific">Elaeophora elaphi</name>
    <dbReference type="NCBI Taxonomy" id="1147741"/>
    <lineage>
        <taxon>Eukaryota</taxon>
        <taxon>Metazoa</taxon>
        <taxon>Ecdysozoa</taxon>
        <taxon>Nematoda</taxon>
        <taxon>Chromadorea</taxon>
        <taxon>Rhabditida</taxon>
        <taxon>Spirurina</taxon>
        <taxon>Spiruromorpha</taxon>
        <taxon>Filarioidea</taxon>
        <taxon>Onchocercidae</taxon>
        <taxon>Elaeophora</taxon>
    </lineage>
</organism>
<evidence type="ECO:0000313" key="3">
    <source>
        <dbReference type="WBParaSite" id="EEL_0000323201-mRNA-1"/>
    </source>
</evidence>
<accession>A0A0R3RP21</accession>
<feature type="signal peptide" evidence="1">
    <location>
        <begin position="1"/>
        <end position="26"/>
    </location>
</feature>
<protein>
    <submittedName>
        <fullName evidence="3">DUF148 domain-containing protein</fullName>
    </submittedName>
</protein>
<reference evidence="3" key="1">
    <citation type="submission" date="2017-02" db="UniProtKB">
        <authorList>
            <consortium name="WormBaseParasite"/>
        </authorList>
    </citation>
    <scope>IDENTIFICATION</scope>
</reference>
<dbReference type="AlphaFoldDB" id="A0A0R3RP21"/>